<dbReference type="PANTHER" id="PTHR35849:SF2">
    <property type="entry name" value="BLR2341 PROTEIN"/>
    <property type="match status" value="1"/>
</dbReference>
<dbReference type="InterPro" id="IPR002645">
    <property type="entry name" value="STAS_dom"/>
</dbReference>
<sequence>MNCAGNSWKSLENLTISEVRDATEALRALVRSEGDIEIDLRPVEDIDTAGVQLLVALRRSVERAGKSLRIHANHNGALQKTLIGIGLLTAEGTTRSAGEQLWAGYIEEGATPA</sequence>
<dbReference type="PANTHER" id="PTHR35849">
    <property type="entry name" value="BLR2341 PROTEIN"/>
    <property type="match status" value="1"/>
</dbReference>
<evidence type="ECO:0000259" key="1">
    <source>
        <dbReference type="PROSITE" id="PS50801"/>
    </source>
</evidence>
<feature type="domain" description="STAS" evidence="1">
    <location>
        <begin position="36"/>
        <end position="87"/>
    </location>
</feature>
<accession>A0A4R6FX30</accession>
<reference evidence="2 3" key="1">
    <citation type="submission" date="2019-03" db="EMBL/GenBank/DDBJ databases">
        <title>Genomic Encyclopedia of Type Strains, Phase IV (KMG-IV): sequencing the most valuable type-strain genomes for metagenomic binning, comparative biology and taxonomic classification.</title>
        <authorList>
            <person name="Goeker M."/>
        </authorList>
    </citation>
    <scope>NUCLEOTIDE SEQUENCE [LARGE SCALE GENOMIC DNA]</scope>
    <source>
        <strain evidence="2 3">DSM 25059</strain>
    </source>
</reference>
<dbReference type="CDD" id="cd07043">
    <property type="entry name" value="STAS_anti-anti-sigma_factors"/>
    <property type="match status" value="1"/>
</dbReference>
<evidence type="ECO:0000313" key="3">
    <source>
        <dbReference type="Proteomes" id="UP000295493"/>
    </source>
</evidence>
<keyword evidence="3" id="KW-1185">Reference proteome</keyword>
<protein>
    <submittedName>
        <fullName evidence="2">STAS domain-containing protein</fullName>
    </submittedName>
</protein>
<dbReference type="InterPro" id="IPR036513">
    <property type="entry name" value="STAS_dom_sf"/>
</dbReference>
<organism evidence="2 3">
    <name type="scientific">Stakelama pacifica</name>
    <dbReference type="NCBI Taxonomy" id="517720"/>
    <lineage>
        <taxon>Bacteria</taxon>
        <taxon>Pseudomonadati</taxon>
        <taxon>Pseudomonadota</taxon>
        <taxon>Alphaproteobacteria</taxon>
        <taxon>Sphingomonadales</taxon>
        <taxon>Sphingomonadaceae</taxon>
        <taxon>Stakelama</taxon>
    </lineage>
</organism>
<dbReference type="EMBL" id="SNWD01000001">
    <property type="protein sequence ID" value="TDN86461.1"/>
    <property type="molecule type" value="Genomic_DNA"/>
</dbReference>
<dbReference type="SUPFAM" id="SSF52091">
    <property type="entry name" value="SpoIIaa-like"/>
    <property type="match status" value="1"/>
</dbReference>
<dbReference type="InterPro" id="IPR052746">
    <property type="entry name" value="MlaB_ABC_Transporter"/>
</dbReference>
<proteinExistence type="predicted"/>
<comment type="caution">
    <text evidence="2">The sequence shown here is derived from an EMBL/GenBank/DDBJ whole genome shotgun (WGS) entry which is preliminary data.</text>
</comment>
<dbReference type="Pfam" id="PF13466">
    <property type="entry name" value="STAS_2"/>
    <property type="match status" value="1"/>
</dbReference>
<gene>
    <name evidence="2" type="ORF">EV664_10130</name>
</gene>
<dbReference type="Gene3D" id="3.30.750.24">
    <property type="entry name" value="STAS domain"/>
    <property type="match status" value="1"/>
</dbReference>
<dbReference type="InterPro" id="IPR058548">
    <property type="entry name" value="MlaB-like_STAS"/>
</dbReference>
<dbReference type="PROSITE" id="PS50801">
    <property type="entry name" value="STAS"/>
    <property type="match status" value="1"/>
</dbReference>
<name>A0A4R6FX30_9SPHN</name>
<dbReference type="Proteomes" id="UP000295493">
    <property type="component" value="Unassembled WGS sequence"/>
</dbReference>
<dbReference type="AlphaFoldDB" id="A0A4R6FX30"/>
<evidence type="ECO:0000313" key="2">
    <source>
        <dbReference type="EMBL" id="TDN86461.1"/>
    </source>
</evidence>
<dbReference type="RefSeq" id="WP_211338431.1">
    <property type="nucleotide sequence ID" value="NZ_BMLU01000001.1"/>
</dbReference>